<protein>
    <submittedName>
        <fullName evidence="1">Uncharacterized protein</fullName>
    </submittedName>
</protein>
<dbReference type="Proteomes" id="UP000430692">
    <property type="component" value="Unassembled WGS sequence"/>
</dbReference>
<dbReference type="EMBL" id="WUUL01000002">
    <property type="protein sequence ID" value="MXQ52821.1"/>
    <property type="molecule type" value="Genomic_DNA"/>
</dbReference>
<organism evidence="1 2">
    <name type="scientific">Shimazuella alba</name>
    <dbReference type="NCBI Taxonomy" id="2690964"/>
    <lineage>
        <taxon>Bacteria</taxon>
        <taxon>Bacillati</taxon>
        <taxon>Bacillota</taxon>
        <taxon>Bacilli</taxon>
        <taxon>Bacillales</taxon>
        <taxon>Thermoactinomycetaceae</taxon>
        <taxon>Shimazuella</taxon>
    </lineage>
</organism>
<evidence type="ECO:0000313" key="1">
    <source>
        <dbReference type="EMBL" id="MXQ52821.1"/>
    </source>
</evidence>
<proteinExistence type="predicted"/>
<keyword evidence="2" id="KW-1185">Reference proteome</keyword>
<sequence length="85" mass="9475">MPDPKVTKHTGSLNVKDIGVVTVRVGYTSNRIKPYDDPFGIDSIEIEGKKVSPSENAHLVALVTDHDNTRWVPPLPEPPEKRRMS</sequence>
<comment type="caution">
    <text evidence="1">The sequence shown here is derived from an EMBL/GenBank/DDBJ whole genome shotgun (WGS) entry which is preliminary data.</text>
</comment>
<accession>A0A6I4VQY8</accession>
<name>A0A6I4VQY8_9BACL</name>
<reference evidence="1 2" key="1">
    <citation type="submission" date="2019-12" db="EMBL/GenBank/DDBJ databases">
        <title>Whole-genome analyses of novel actinobacteria.</title>
        <authorList>
            <person name="Sahin N."/>
            <person name="Saygin H."/>
        </authorList>
    </citation>
    <scope>NUCLEOTIDE SEQUENCE [LARGE SCALE GENOMIC DNA]</scope>
    <source>
        <strain evidence="1 2">KC615</strain>
    </source>
</reference>
<evidence type="ECO:0000313" key="2">
    <source>
        <dbReference type="Proteomes" id="UP000430692"/>
    </source>
</evidence>
<dbReference type="AlphaFoldDB" id="A0A6I4VQY8"/>
<dbReference type="RefSeq" id="WP_160800108.1">
    <property type="nucleotide sequence ID" value="NZ_WUUL01000002.1"/>
</dbReference>
<gene>
    <name evidence="1" type="ORF">GSM42_03560</name>
</gene>